<comment type="caution">
    <text evidence="1">The sequence shown here is derived from an EMBL/GenBank/DDBJ whole genome shotgun (WGS) entry which is preliminary data.</text>
</comment>
<reference evidence="1 2" key="1">
    <citation type="submission" date="2024-08" db="EMBL/GenBank/DDBJ databases">
        <authorList>
            <person name="Lu H."/>
        </authorList>
    </citation>
    <scope>NUCLEOTIDE SEQUENCE [LARGE SCALE GENOMIC DNA]</scope>
    <source>
        <strain evidence="1 2">BYS180W</strain>
    </source>
</reference>
<feature type="non-terminal residue" evidence="1">
    <location>
        <position position="1"/>
    </location>
</feature>
<dbReference type="Proteomes" id="UP001606099">
    <property type="component" value="Unassembled WGS sequence"/>
</dbReference>
<dbReference type="EMBL" id="JBIGHZ010000020">
    <property type="protein sequence ID" value="MFG6449839.1"/>
    <property type="molecule type" value="Genomic_DNA"/>
</dbReference>
<proteinExistence type="predicted"/>
<feature type="non-terminal residue" evidence="1">
    <location>
        <position position="173"/>
    </location>
</feature>
<dbReference type="InterPro" id="IPR011049">
    <property type="entry name" value="Serralysin-like_metalloprot_C"/>
</dbReference>
<dbReference type="PRINTS" id="PR00313">
    <property type="entry name" value="CABNDNGRPT"/>
</dbReference>
<dbReference type="InterPro" id="IPR018511">
    <property type="entry name" value="Hemolysin-typ_Ca-bd_CS"/>
</dbReference>
<accession>A0ABW7FZS4</accession>
<dbReference type="Gene3D" id="2.150.10.10">
    <property type="entry name" value="Serralysin-like metalloprotease, C-terminal"/>
    <property type="match status" value="2"/>
</dbReference>
<keyword evidence="2" id="KW-1185">Reference proteome</keyword>
<sequence length="173" mass="16725">RLLAGAGNDTLQGGAGADTLDGGAGIDTASYAGSGLGVNVNLGTGLGQGGDAQGDRLSNIEDLVGSGRADALTGSALANRIEASGGDDTLDGGAGADTLIGGVGEDLYVVDNSGDIVTEAAGEGTDTVQSSISYTLVANVENGVLLGTNDLNLSGNELDNQLTGNDGNNLIDG</sequence>
<evidence type="ECO:0000313" key="2">
    <source>
        <dbReference type="Proteomes" id="UP001606099"/>
    </source>
</evidence>
<name>A0ABW7FZS4_9BURK</name>
<dbReference type="SUPFAM" id="SSF51120">
    <property type="entry name" value="beta-Roll"/>
    <property type="match status" value="1"/>
</dbReference>
<evidence type="ECO:0000313" key="1">
    <source>
        <dbReference type="EMBL" id="MFG6449839.1"/>
    </source>
</evidence>
<protein>
    <submittedName>
        <fullName evidence="1">Calcium-binding protein</fullName>
    </submittedName>
</protein>
<organism evidence="1 2">
    <name type="scientific">Roseateles rivi</name>
    <dbReference type="NCBI Taxonomy" id="3299028"/>
    <lineage>
        <taxon>Bacteria</taxon>
        <taxon>Pseudomonadati</taxon>
        <taxon>Pseudomonadota</taxon>
        <taxon>Betaproteobacteria</taxon>
        <taxon>Burkholderiales</taxon>
        <taxon>Sphaerotilaceae</taxon>
        <taxon>Roseateles</taxon>
    </lineage>
</organism>
<dbReference type="PROSITE" id="PS00330">
    <property type="entry name" value="HEMOLYSIN_CALCIUM"/>
    <property type="match status" value="2"/>
</dbReference>
<gene>
    <name evidence="1" type="ORF">ACG0Z6_16605</name>
</gene>
<dbReference type="Pfam" id="PF00353">
    <property type="entry name" value="HemolysinCabind"/>
    <property type="match status" value="3"/>
</dbReference>
<dbReference type="InterPro" id="IPR001343">
    <property type="entry name" value="Hemolysn_Ca-bd"/>
</dbReference>
<dbReference type="RefSeq" id="WP_394463461.1">
    <property type="nucleotide sequence ID" value="NZ_JBIGHZ010000020.1"/>
</dbReference>